<dbReference type="Pfam" id="PF20463">
    <property type="entry name" value="PDH_C"/>
    <property type="match status" value="1"/>
</dbReference>
<keyword evidence="1" id="KW-0560">Oxidoreductase</keyword>
<dbReference type="EMBL" id="LWMS01000047">
    <property type="protein sequence ID" value="PWL07564.1"/>
    <property type="molecule type" value="Genomic_DNA"/>
</dbReference>
<evidence type="ECO:0000313" key="6">
    <source>
        <dbReference type="Proteomes" id="UP000246004"/>
    </source>
</evidence>
<dbReference type="PIRSF" id="PIRSF006549">
    <property type="entry name" value="PDH_arog_dh_reg"/>
    <property type="match status" value="1"/>
</dbReference>
<dbReference type="SUPFAM" id="SSF51735">
    <property type="entry name" value="NAD(P)-binding Rossmann-fold domains"/>
    <property type="match status" value="1"/>
</dbReference>
<dbReference type="PANTHER" id="PTHR21363:SF0">
    <property type="entry name" value="PREPHENATE DEHYDROGENASE [NADP(+)]"/>
    <property type="match status" value="1"/>
</dbReference>
<feature type="domain" description="Prephenate/arogenate dehydrogenase" evidence="2">
    <location>
        <begin position="7"/>
        <end position="288"/>
    </location>
</feature>
<dbReference type="AlphaFoldDB" id="A0A2A2HC19"/>
<dbReference type="Proteomes" id="UP000217528">
    <property type="component" value="Unassembled WGS sequence"/>
</dbReference>
<gene>
    <name evidence="4" type="primary">tyrA</name>
    <name evidence="3" type="ORF">ASJ82_02135</name>
    <name evidence="4" type="ORF">MSCUN_15390</name>
</gene>
<dbReference type="GO" id="GO:0008977">
    <property type="term" value="F:prephenate dehydrogenase (NAD+) activity"/>
    <property type="evidence" value="ECO:0007669"/>
    <property type="project" value="InterPro"/>
</dbReference>
<dbReference type="Gene3D" id="3.40.50.720">
    <property type="entry name" value="NAD(P)-binding Rossmann-like Domain"/>
    <property type="match status" value="1"/>
</dbReference>
<dbReference type="GO" id="GO:0006571">
    <property type="term" value="P:tyrosine biosynthetic process"/>
    <property type="evidence" value="ECO:0007669"/>
    <property type="project" value="InterPro"/>
</dbReference>
<dbReference type="EMBL" id="LMVN01000023">
    <property type="protein sequence ID" value="PAV07051.1"/>
    <property type="molecule type" value="Genomic_DNA"/>
</dbReference>
<dbReference type="InterPro" id="IPR008927">
    <property type="entry name" value="6-PGluconate_DH-like_C_sf"/>
</dbReference>
<dbReference type="InterPro" id="IPR036690">
    <property type="entry name" value="Fdx_antiC-bd_sf"/>
</dbReference>
<dbReference type="SUPFAM" id="SSF54991">
    <property type="entry name" value="Anticodon-binding domain of PheRS"/>
    <property type="match status" value="1"/>
</dbReference>
<dbReference type="GO" id="GO:0004665">
    <property type="term" value="F:prephenate dehydrogenase (NADP+) activity"/>
    <property type="evidence" value="ECO:0007669"/>
    <property type="project" value="InterPro"/>
</dbReference>
<dbReference type="SUPFAM" id="SSF48179">
    <property type="entry name" value="6-phosphogluconate dehydrogenase C-terminal domain-like"/>
    <property type="match status" value="1"/>
</dbReference>
<evidence type="ECO:0000313" key="3">
    <source>
        <dbReference type="EMBL" id="PAV07051.1"/>
    </source>
</evidence>
<dbReference type="PROSITE" id="PS51176">
    <property type="entry name" value="PDH_ADH"/>
    <property type="match status" value="1"/>
</dbReference>
<dbReference type="InterPro" id="IPR003099">
    <property type="entry name" value="Prephen_DH"/>
</dbReference>
<dbReference type="InterPro" id="IPR046825">
    <property type="entry name" value="PDH_C"/>
</dbReference>
<dbReference type="NCBIfam" id="NF006408">
    <property type="entry name" value="PRK08655.1-2"/>
    <property type="match status" value="1"/>
</dbReference>
<dbReference type="PANTHER" id="PTHR21363">
    <property type="entry name" value="PREPHENATE DEHYDROGENASE"/>
    <property type="match status" value="1"/>
</dbReference>
<protein>
    <submittedName>
        <fullName evidence="3">Prephenate dehydrogenase</fullName>
    </submittedName>
    <submittedName>
        <fullName evidence="4">T-protein</fullName>
    </submittedName>
</protein>
<reference evidence="4 6" key="1">
    <citation type="submission" date="2016-04" db="EMBL/GenBank/DDBJ databases">
        <title>Genome sequence of Methanosphaera cuniculi DSM 4103.</title>
        <authorList>
            <person name="Poehlein A."/>
            <person name="Seedorf H."/>
            <person name="Daniel R."/>
        </authorList>
    </citation>
    <scope>NUCLEOTIDE SEQUENCE [LARGE SCALE GENOMIC DNA]</scope>
    <source>
        <strain evidence="4 6">DSM 4103</strain>
    </source>
</reference>
<accession>A0A2A2HC19</accession>
<dbReference type="Gene3D" id="1.10.3660.10">
    <property type="entry name" value="6-phosphogluconate dehydrogenase C-terminal like domain"/>
    <property type="match status" value="1"/>
</dbReference>
<reference evidence="3 5" key="2">
    <citation type="journal article" date="2017" name="BMC Genomics">
        <title>Genomic analysis of methanogenic archaea reveals a shift towards energy conservation.</title>
        <authorList>
            <person name="Gilmore S.P."/>
            <person name="Henske J.K."/>
            <person name="Sexton J.A."/>
            <person name="Solomon K.V."/>
            <person name="Seppala S."/>
            <person name="Yoo J.I."/>
            <person name="Huyett L.M."/>
            <person name="Pressman A."/>
            <person name="Cogan J.Z."/>
            <person name="Kivenson V."/>
            <person name="Peng X."/>
            <person name="Tan Y."/>
            <person name="Valentine D.L."/>
            <person name="O'Malley M.A."/>
        </authorList>
    </citation>
    <scope>NUCLEOTIDE SEQUENCE [LARGE SCALE GENOMIC DNA]</scope>
    <source>
        <strain evidence="3 5">1R-7</strain>
    </source>
</reference>
<evidence type="ECO:0000313" key="4">
    <source>
        <dbReference type="EMBL" id="PWL07564.1"/>
    </source>
</evidence>
<sequence>MTCNENIKISIIGGTRGLGKWIAQELKKDNFNITITSRNKDSGEKVANKLNVNYTDDNIEAVKNADITIFSVPIEYMVDTIKQVAPHAQEGSLLVDVTSVKTETAETLTKYAPSNVNILPTHPMFGPRITSLDGQVVILTPIDKRCDLWYEKVFHYLNKKGAKIVVSTPQEHDKTMSVVQGLTHFSYISIASTIQQLQISVKKSREFASPVYSLMLDMISRIVSQNPYLYYSIQKSNPKTQYARGELIKQMQYLSDLINNDEEEEFVKNMSSSARYLDEYEEALGRSDKAISILTDDFKHIKNSIGSEIGLQHQYSGNVHIGKVINVNSDNVTILDLKNNTITLKISNVTIMSDDEIYQWKVDNLPIHNYDISVILPVSCNEEVLLDMFSKIEPIISVELKDVYAGKQIKDGFMSYTFTYSVFNKSDKEVVEDYMLGIGGIIR</sequence>
<dbReference type="OrthoDB" id="24743at2157"/>
<dbReference type="GO" id="GO:0070403">
    <property type="term" value="F:NAD+ binding"/>
    <property type="evidence" value="ECO:0007669"/>
    <property type="project" value="InterPro"/>
</dbReference>
<comment type="caution">
    <text evidence="3">The sequence shown here is derived from an EMBL/GenBank/DDBJ whole genome shotgun (WGS) entry which is preliminary data.</text>
</comment>
<proteinExistence type="predicted"/>
<evidence type="ECO:0000313" key="5">
    <source>
        <dbReference type="Proteomes" id="UP000217528"/>
    </source>
</evidence>
<dbReference type="Proteomes" id="UP000246004">
    <property type="component" value="Unassembled WGS sequence"/>
</dbReference>
<evidence type="ECO:0000259" key="2">
    <source>
        <dbReference type="PROSITE" id="PS51176"/>
    </source>
</evidence>
<dbReference type="InterPro" id="IPR008299">
    <property type="entry name" value="Prep_DH/arog_DH"/>
</dbReference>
<dbReference type="InterPro" id="IPR050812">
    <property type="entry name" value="Preph/Arog_dehydrog"/>
</dbReference>
<dbReference type="InterPro" id="IPR046826">
    <property type="entry name" value="PDH_N"/>
</dbReference>
<dbReference type="InterPro" id="IPR036291">
    <property type="entry name" value="NAD(P)-bd_dom_sf"/>
</dbReference>
<organism evidence="3 5">
    <name type="scientific">Methanosphaera cuniculi</name>
    <dbReference type="NCBI Taxonomy" id="1077256"/>
    <lineage>
        <taxon>Archaea</taxon>
        <taxon>Methanobacteriati</taxon>
        <taxon>Methanobacteriota</taxon>
        <taxon>Methanomada group</taxon>
        <taxon>Methanobacteria</taxon>
        <taxon>Methanobacteriales</taxon>
        <taxon>Methanobacteriaceae</taxon>
        <taxon>Methanosphaera</taxon>
    </lineage>
</organism>
<dbReference type="RefSeq" id="WP_095608974.1">
    <property type="nucleotide sequence ID" value="NZ_LMVN01000023.1"/>
</dbReference>
<dbReference type="Pfam" id="PF02153">
    <property type="entry name" value="PDH_N"/>
    <property type="match status" value="1"/>
</dbReference>
<name>A0A2A2HC19_9EURY</name>
<evidence type="ECO:0000256" key="1">
    <source>
        <dbReference type="ARBA" id="ARBA00023002"/>
    </source>
</evidence>
<keyword evidence="5" id="KW-1185">Reference proteome</keyword>